<gene>
    <name evidence="2" type="ORF">ENUP19_0241G0001</name>
</gene>
<protein>
    <recommendedName>
        <fullName evidence="4">TLDc domain-containing protein</fullName>
    </recommendedName>
</protein>
<comment type="caution">
    <text evidence="2">The sequence shown here is derived from an EMBL/GenBank/DDBJ whole genome shotgun (WGS) entry which is preliminary data.</text>
</comment>
<evidence type="ECO:0000313" key="2">
    <source>
        <dbReference type="EMBL" id="GAB1225076.1"/>
    </source>
</evidence>
<evidence type="ECO:0008006" key="4">
    <source>
        <dbReference type="Google" id="ProtNLM"/>
    </source>
</evidence>
<accession>A0ABQ0DQD7</accession>
<name>A0ABQ0DQD7_9EUKA</name>
<keyword evidence="3" id="KW-1185">Reference proteome</keyword>
<dbReference type="Proteomes" id="UP001628156">
    <property type="component" value="Unassembled WGS sequence"/>
</dbReference>
<reference evidence="2 3" key="1">
    <citation type="journal article" date="2019" name="PLoS Negl. Trop. Dis.">
        <title>Whole genome sequencing of Entamoeba nuttalli reveals mammalian host-related molecular signatures and a novel octapeptide-repeat surface protein.</title>
        <authorList>
            <person name="Tanaka M."/>
            <person name="Makiuchi T."/>
            <person name="Komiyama T."/>
            <person name="Shiina T."/>
            <person name="Osaki K."/>
            <person name="Tachibana H."/>
        </authorList>
    </citation>
    <scope>NUCLEOTIDE SEQUENCE [LARGE SCALE GENOMIC DNA]</scope>
    <source>
        <strain evidence="2 3">P19-061405</strain>
    </source>
</reference>
<feature type="coiled-coil region" evidence="1">
    <location>
        <begin position="158"/>
        <end position="197"/>
    </location>
</feature>
<dbReference type="EMBL" id="BAAFRS010000241">
    <property type="protein sequence ID" value="GAB1225076.1"/>
    <property type="molecule type" value="Genomic_DNA"/>
</dbReference>
<organism evidence="2 3">
    <name type="scientific">Entamoeba nuttalli</name>
    <dbReference type="NCBI Taxonomy" id="412467"/>
    <lineage>
        <taxon>Eukaryota</taxon>
        <taxon>Amoebozoa</taxon>
        <taxon>Evosea</taxon>
        <taxon>Archamoebae</taxon>
        <taxon>Mastigamoebida</taxon>
        <taxon>Entamoebidae</taxon>
        <taxon>Entamoeba</taxon>
    </lineage>
</organism>
<sequence length="401" mass="45615">MTALLLRCLQEAETCVDKTNRFQTAIIKSMNCLLTTLEKMKKDTINETLSLLGLNNKYALTSYVRDNHLSDDARDKLIRHIGFDIIDLSPIIEQSIEAPLESTATSLNCLEFDAFKLVVDVMKEKQLDVLDELIQNGLICDSGRVDYIINVCKTDAILKRAIREIENIKDKLKRSEIDETQKRIKSIEIKINHMTKMIRETTDSNSNPIRESLDIQDRSIIASEPLVEIEVNTPMTELLRINDYELKQLESFVGKHATEIVYDTLGAVDSRILFQSIIQSKDLCLIFYCNNCVFGSFHSVIPSSRGVWSNSDPTTFIFSLRNPMKRSPIKFPFTGKKGTLRIEDSLSDQALHVSYFIHLASTGAFVIDKDFASVFFSLENPQFFCGTQRGVLTRMVVVTMR</sequence>
<proteinExistence type="predicted"/>
<keyword evidence="1" id="KW-0175">Coiled coil</keyword>
<evidence type="ECO:0000256" key="1">
    <source>
        <dbReference type="SAM" id="Coils"/>
    </source>
</evidence>
<evidence type="ECO:0000313" key="3">
    <source>
        <dbReference type="Proteomes" id="UP001628156"/>
    </source>
</evidence>